<sequence length="339" mass="37994">MQKNKTRLTAAEIASLWTSYMNDSMAKCILGFMLKDLDDKEIKGVVQYAYNLTTTHLKKLVKFFQQNEMPVPNGFSDNDVIMSAPWLFSDMFCLTYINHMARTGLISYGGFLSMSSREDMCEYFTNGLHETSVLYNKSTRIALSKGLLARHPYIETPDVTEYIDSKNYLSGLNPLANKRPLNAIEISHLYMNVMTNAMGVNLSLSFAQTSSTKEVSDFMLRGAEIANKHIKIFSDILLQNDIPTPRLPDVSVSNSVTQTFSDKLIMFHMSLISAAGTGNYATAAAASQRSDLAINYERLSIEIAKYAKTGADIMIKHHWMEKPPGTKDRKKLAQNKNGS</sequence>
<dbReference type="Proteomes" id="UP000077856">
    <property type="component" value="Chromosome"/>
</dbReference>
<evidence type="ECO:0000313" key="2">
    <source>
        <dbReference type="Proteomes" id="UP000077856"/>
    </source>
</evidence>
<dbReference type="eggNOG" id="ENOG502Z8RH">
    <property type="taxonomic scope" value="Bacteria"/>
</dbReference>
<dbReference type="RefSeq" id="WP_019382526.1">
    <property type="nucleotide sequence ID" value="NZ_CP015506.1"/>
</dbReference>
<dbReference type="InterPro" id="IPR012347">
    <property type="entry name" value="Ferritin-like"/>
</dbReference>
<name>A0A169FTF0_9BACI</name>
<dbReference type="InterPro" id="IPR021617">
    <property type="entry name" value="DUF3231"/>
</dbReference>
<reference evidence="1 2" key="1">
    <citation type="submission" date="2016-04" db="EMBL/GenBank/DDBJ databases">
        <title>Complete genome sequence of Bacillus oceanisediminis strain 2691.</title>
        <authorList>
            <person name="Jeong H."/>
            <person name="Kim H.J."/>
            <person name="Lee D.-W."/>
        </authorList>
    </citation>
    <scope>NUCLEOTIDE SEQUENCE [LARGE SCALE GENOMIC DNA]</scope>
    <source>
        <strain evidence="1 2">2691</strain>
    </source>
</reference>
<protein>
    <recommendedName>
        <fullName evidence="3">DUF3231 family protein</fullName>
    </recommendedName>
</protein>
<evidence type="ECO:0008006" key="3">
    <source>
        <dbReference type="Google" id="ProtNLM"/>
    </source>
</evidence>
<dbReference type="Pfam" id="PF11553">
    <property type="entry name" value="DUF3231"/>
    <property type="match status" value="2"/>
</dbReference>
<proteinExistence type="predicted"/>
<dbReference type="STRING" id="1196031.A361_17585"/>
<dbReference type="AlphaFoldDB" id="A0A169FTF0"/>
<gene>
    <name evidence="1" type="ORF">A361_17585</name>
</gene>
<dbReference type="EMBL" id="CP015506">
    <property type="protein sequence ID" value="AND40885.1"/>
    <property type="molecule type" value="Genomic_DNA"/>
</dbReference>
<dbReference type="Gene3D" id="1.20.1260.10">
    <property type="match status" value="2"/>
</dbReference>
<accession>A0A169FTF0</accession>
<evidence type="ECO:0000313" key="1">
    <source>
        <dbReference type="EMBL" id="AND40885.1"/>
    </source>
</evidence>
<organism evidence="1 2">
    <name type="scientific">Cytobacillus oceanisediminis 2691</name>
    <dbReference type="NCBI Taxonomy" id="1196031"/>
    <lineage>
        <taxon>Bacteria</taxon>
        <taxon>Bacillati</taxon>
        <taxon>Bacillota</taxon>
        <taxon>Bacilli</taxon>
        <taxon>Bacillales</taxon>
        <taxon>Bacillaceae</taxon>
        <taxon>Cytobacillus</taxon>
    </lineage>
</organism>
<dbReference type="KEGG" id="bon:A361_17585"/>